<feature type="transmembrane region" description="Helical" evidence="1">
    <location>
        <begin position="144"/>
        <end position="174"/>
    </location>
</feature>
<evidence type="ECO:0000313" key="2">
    <source>
        <dbReference type="EMBL" id="SHM01829.1"/>
    </source>
</evidence>
<dbReference type="Proteomes" id="UP000186002">
    <property type="component" value="Unassembled WGS sequence"/>
</dbReference>
<keyword evidence="3" id="KW-1185">Reference proteome</keyword>
<sequence>MIVEFLIAVLITSLFFARQGNVDLNPGDEGYLAHGITRMHMGQIPIRDFKSYDPFRYYWCYVTSFAFGRGLIAIRRASAAFLAIALCLALIPAHQAAGKGWPLVPLAALILIWAFQLFKSFDISASLISVAVGAAVINHPTTEVFLISGVWVVLACTIGLMHGIYAAIGIFGLITASTLQTGTTDTLLVLVKNLGLFIGGIAIGLCPLLLKLGSISKQLLGRFGAGSTSGTKSKDSAKELNISLPVPMPWHTPNPHAFPIQRLSQRLVGLHFLVLPLFYLTTIFVVSITSLSEHPLLAASTFIGLPYLHHAYKRADIAHLSQSIAPFLLAISSVLYIATEGNDLYIGLGSAALLVLALLTVSTHSPILAPLLLQDHYRKIDINGETFNLQSDAVTRIASIRDFISKNVDEDQRIFVAPYEPLLYEVVGKLSPVRNDCLFTVSTAEEQNEIVDRLKENQVAAAFINNFALDNKESRRFSSRCEIVWNYLEENFDKISMPPESGETAVFFKRKVQA</sequence>
<keyword evidence="1" id="KW-0472">Membrane</keyword>
<name>A0A1M7FDR3_9HYPH</name>
<dbReference type="RefSeq" id="WP_139251061.1">
    <property type="nucleotide sequence ID" value="NZ_FRBW01000002.1"/>
</dbReference>
<feature type="transmembrane region" description="Helical" evidence="1">
    <location>
        <begin position="194"/>
        <end position="212"/>
    </location>
</feature>
<keyword evidence="1" id="KW-1133">Transmembrane helix</keyword>
<feature type="transmembrane region" description="Helical" evidence="1">
    <location>
        <begin position="319"/>
        <end position="338"/>
    </location>
</feature>
<feature type="transmembrane region" description="Helical" evidence="1">
    <location>
        <begin position="344"/>
        <end position="373"/>
    </location>
</feature>
<keyword evidence="1" id="KW-0812">Transmembrane</keyword>
<evidence type="ECO:0000313" key="3">
    <source>
        <dbReference type="Proteomes" id="UP000186002"/>
    </source>
</evidence>
<dbReference type="AlphaFoldDB" id="A0A1M7FDR3"/>
<evidence type="ECO:0000256" key="1">
    <source>
        <dbReference type="SAM" id="Phobius"/>
    </source>
</evidence>
<feature type="transmembrane region" description="Helical" evidence="1">
    <location>
        <begin position="267"/>
        <end position="288"/>
    </location>
</feature>
<proteinExistence type="predicted"/>
<reference evidence="2 3" key="1">
    <citation type="submission" date="2016-11" db="EMBL/GenBank/DDBJ databases">
        <authorList>
            <person name="Jaros S."/>
            <person name="Januszkiewicz K."/>
            <person name="Wedrychowicz H."/>
        </authorList>
    </citation>
    <scope>NUCLEOTIDE SEQUENCE [LARGE SCALE GENOMIC DNA]</scope>
    <source>
        <strain evidence="2 3">DSM 22153</strain>
    </source>
</reference>
<protein>
    <recommendedName>
        <fullName evidence="4">Glycosyltransferase RgtA/B/C/D-like domain-containing protein</fullName>
    </recommendedName>
</protein>
<accession>A0A1M7FDR3</accession>
<gene>
    <name evidence="2" type="ORF">SAMN05444272_1573</name>
</gene>
<feature type="transmembrane region" description="Helical" evidence="1">
    <location>
        <begin position="79"/>
        <end position="97"/>
    </location>
</feature>
<organism evidence="2 3">
    <name type="scientific">Roseibium suaedae</name>
    <dbReference type="NCBI Taxonomy" id="735517"/>
    <lineage>
        <taxon>Bacteria</taxon>
        <taxon>Pseudomonadati</taxon>
        <taxon>Pseudomonadota</taxon>
        <taxon>Alphaproteobacteria</taxon>
        <taxon>Hyphomicrobiales</taxon>
        <taxon>Stappiaceae</taxon>
        <taxon>Roseibium</taxon>
    </lineage>
</organism>
<dbReference type="EMBL" id="FRBW01000002">
    <property type="protein sequence ID" value="SHM01829.1"/>
    <property type="molecule type" value="Genomic_DNA"/>
</dbReference>
<dbReference type="OrthoDB" id="2675565at2"/>
<feature type="transmembrane region" description="Helical" evidence="1">
    <location>
        <begin position="103"/>
        <end position="132"/>
    </location>
</feature>
<evidence type="ECO:0008006" key="4">
    <source>
        <dbReference type="Google" id="ProtNLM"/>
    </source>
</evidence>